<name>A0A9Q1IL54_SYNKA</name>
<dbReference type="EMBL" id="JAINUF010000013">
    <property type="protein sequence ID" value="KAJ8343662.1"/>
    <property type="molecule type" value="Genomic_DNA"/>
</dbReference>
<dbReference type="GO" id="GO:0008333">
    <property type="term" value="P:endosome to lysosome transport"/>
    <property type="evidence" value="ECO:0007669"/>
    <property type="project" value="TreeGrafter"/>
</dbReference>
<dbReference type="GO" id="GO:0035091">
    <property type="term" value="F:phosphatidylinositol binding"/>
    <property type="evidence" value="ECO:0007669"/>
    <property type="project" value="TreeGrafter"/>
</dbReference>
<dbReference type="OrthoDB" id="70570at2759"/>
<proteinExistence type="predicted"/>
<dbReference type="InterPro" id="IPR017455">
    <property type="entry name" value="Znf_FYVE-rel"/>
</dbReference>
<dbReference type="InterPro" id="IPR000306">
    <property type="entry name" value="Znf_FYVE"/>
</dbReference>
<evidence type="ECO:0000259" key="6">
    <source>
        <dbReference type="PROSITE" id="PS50178"/>
    </source>
</evidence>
<evidence type="ECO:0000256" key="1">
    <source>
        <dbReference type="ARBA" id="ARBA00022723"/>
    </source>
</evidence>
<dbReference type="Proteomes" id="UP001152622">
    <property type="component" value="Chromosome 13"/>
</dbReference>
<dbReference type="SUPFAM" id="SSF57903">
    <property type="entry name" value="FYVE/PHD zinc finger"/>
    <property type="match status" value="1"/>
</dbReference>
<feature type="region of interest" description="Disordered" evidence="5">
    <location>
        <begin position="170"/>
        <end position="221"/>
    </location>
</feature>
<comment type="caution">
    <text evidence="7">The sequence shown here is derived from an EMBL/GenBank/DDBJ whole genome shotgun (WGS) entry which is preliminary data.</text>
</comment>
<feature type="compositionally biased region" description="Polar residues" evidence="5">
    <location>
        <begin position="199"/>
        <end position="221"/>
    </location>
</feature>
<evidence type="ECO:0000256" key="4">
    <source>
        <dbReference type="PROSITE-ProRule" id="PRU00091"/>
    </source>
</evidence>
<dbReference type="Gene3D" id="3.30.40.10">
    <property type="entry name" value="Zinc/RING finger domain, C3HC4 (zinc finger)"/>
    <property type="match status" value="1"/>
</dbReference>
<feature type="domain" description="FYVE-type" evidence="6">
    <location>
        <begin position="107"/>
        <end position="166"/>
    </location>
</feature>
<dbReference type="InterPro" id="IPR051765">
    <property type="entry name" value="PH_domain-containing_F"/>
</dbReference>
<dbReference type="AlphaFoldDB" id="A0A9Q1IL54"/>
<evidence type="ECO:0000313" key="8">
    <source>
        <dbReference type="Proteomes" id="UP001152622"/>
    </source>
</evidence>
<organism evidence="7 8">
    <name type="scientific">Synaphobranchus kaupii</name>
    <name type="common">Kaup's arrowtooth eel</name>
    <dbReference type="NCBI Taxonomy" id="118154"/>
    <lineage>
        <taxon>Eukaryota</taxon>
        <taxon>Metazoa</taxon>
        <taxon>Chordata</taxon>
        <taxon>Craniata</taxon>
        <taxon>Vertebrata</taxon>
        <taxon>Euteleostomi</taxon>
        <taxon>Actinopterygii</taxon>
        <taxon>Neopterygii</taxon>
        <taxon>Teleostei</taxon>
        <taxon>Anguilliformes</taxon>
        <taxon>Synaphobranchidae</taxon>
        <taxon>Synaphobranchus</taxon>
    </lineage>
</organism>
<dbReference type="GO" id="GO:0005769">
    <property type="term" value="C:early endosome"/>
    <property type="evidence" value="ECO:0007669"/>
    <property type="project" value="TreeGrafter"/>
</dbReference>
<dbReference type="GO" id="GO:0008270">
    <property type="term" value="F:zinc ion binding"/>
    <property type="evidence" value="ECO:0007669"/>
    <property type="project" value="UniProtKB-KW"/>
</dbReference>
<evidence type="ECO:0000256" key="5">
    <source>
        <dbReference type="SAM" id="MobiDB-lite"/>
    </source>
</evidence>
<dbReference type="SUPFAM" id="SSF50729">
    <property type="entry name" value="PH domain-like"/>
    <property type="match status" value="1"/>
</dbReference>
<dbReference type="Gene3D" id="2.30.29.30">
    <property type="entry name" value="Pleckstrin-homology domain (PH domain)/Phosphotyrosine-binding domain (PTB)"/>
    <property type="match status" value="1"/>
</dbReference>
<dbReference type="Pfam" id="PF01363">
    <property type="entry name" value="FYVE"/>
    <property type="match status" value="1"/>
</dbReference>
<dbReference type="InterPro" id="IPR011011">
    <property type="entry name" value="Znf_FYVE_PHD"/>
</dbReference>
<dbReference type="InterPro" id="IPR013083">
    <property type="entry name" value="Znf_RING/FYVE/PHD"/>
</dbReference>
<keyword evidence="1" id="KW-0479">Metal-binding</keyword>
<dbReference type="PROSITE" id="PS50178">
    <property type="entry name" value="ZF_FYVE"/>
    <property type="match status" value="1"/>
</dbReference>
<dbReference type="GO" id="GO:0007032">
    <property type="term" value="P:endosome organization"/>
    <property type="evidence" value="ECO:0007669"/>
    <property type="project" value="TreeGrafter"/>
</dbReference>
<evidence type="ECO:0000256" key="2">
    <source>
        <dbReference type="ARBA" id="ARBA00022771"/>
    </source>
</evidence>
<keyword evidence="8" id="KW-1185">Reference proteome</keyword>
<evidence type="ECO:0000313" key="7">
    <source>
        <dbReference type="EMBL" id="KAJ8343662.1"/>
    </source>
</evidence>
<keyword evidence="2 4" id="KW-0863">Zinc-finger</keyword>
<gene>
    <name evidence="7" type="ORF">SKAU_G00309910</name>
</gene>
<sequence>MTEQLASAEENLDRILAVQSCFGPKGMPLNEPGRVLVGEGHLVKLCRRRHQPRVFFLFNDILVYGSILVHGRWRSMPGSRTSRSVATSWRGRFRSPGQGLAHSWVPDSASSNCMRCDRKFTTMHRRHHCRKCGDLVCGSCSNQRFLIPNISCTPKRVCLGCFRSLQAEKTTRNRGDSGGNSWSDESSSDEDGTELRKYPSSQQWVEQSNHVVQGWSSYSAK</sequence>
<evidence type="ECO:0000256" key="3">
    <source>
        <dbReference type="ARBA" id="ARBA00022833"/>
    </source>
</evidence>
<accession>A0A9Q1IL54</accession>
<reference evidence="7" key="1">
    <citation type="journal article" date="2023" name="Science">
        <title>Genome structures resolve the early diversification of teleost fishes.</title>
        <authorList>
            <person name="Parey E."/>
            <person name="Louis A."/>
            <person name="Montfort J."/>
            <person name="Bouchez O."/>
            <person name="Roques C."/>
            <person name="Iampietro C."/>
            <person name="Lluch J."/>
            <person name="Castinel A."/>
            <person name="Donnadieu C."/>
            <person name="Desvignes T."/>
            <person name="Floi Bucao C."/>
            <person name="Jouanno E."/>
            <person name="Wen M."/>
            <person name="Mejri S."/>
            <person name="Dirks R."/>
            <person name="Jansen H."/>
            <person name="Henkel C."/>
            <person name="Chen W.J."/>
            <person name="Zahm M."/>
            <person name="Cabau C."/>
            <person name="Klopp C."/>
            <person name="Thompson A.W."/>
            <person name="Robinson-Rechavi M."/>
            <person name="Braasch I."/>
            <person name="Lecointre G."/>
            <person name="Bobe J."/>
            <person name="Postlethwait J.H."/>
            <person name="Berthelot C."/>
            <person name="Roest Crollius H."/>
            <person name="Guiguen Y."/>
        </authorList>
    </citation>
    <scope>NUCLEOTIDE SEQUENCE</scope>
    <source>
        <strain evidence="7">WJC10195</strain>
    </source>
</reference>
<dbReference type="PANTHER" id="PTHR46280">
    <property type="entry name" value="PLECKSTRIN HOMOLOGY DOMAIN-CONTAINING FAMILY F MEMBER 2-RELATED"/>
    <property type="match status" value="1"/>
</dbReference>
<dbReference type="InterPro" id="IPR011993">
    <property type="entry name" value="PH-like_dom_sf"/>
</dbReference>
<keyword evidence="3" id="KW-0862">Zinc</keyword>
<dbReference type="PANTHER" id="PTHR46280:SF2">
    <property type="entry name" value="PLECKSTRIN HOMOLOGY DOMAIN-CONTAINING FAMILY F MEMBER 1"/>
    <property type="match status" value="1"/>
</dbReference>
<dbReference type="SMART" id="SM00064">
    <property type="entry name" value="FYVE"/>
    <property type="match status" value="1"/>
</dbReference>
<protein>
    <recommendedName>
        <fullName evidence="6">FYVE-type domain-containing protein</fullName>
    </recommendedName>
</protein>